<evidence type="ECO:0000313" key="2">
    <source>
        <dbReference type="Proteomes" id="UP000667802"/>
    </source>
</evidence>
<evidence type="ECO:0000313" key="1">
    <source>
        <dbReference type="EMBL" id="MDR9899341.1"/>
    </source>
</evidence>
<dbReference type="Pfam" id="PF11848">
    <property type="entry name" value="DUF3368"/>
    <property type="match status" value="1"/>
</dbReference>
<dbReference type="EMBL" id="JAALHA020000024">
    <property type="protein sequence ID" value="MDR9899341.1"/>
    <property type="molecule type" value="Genomic_DNA"/>
</dbReference>
<dbReference type="Proteomes" id="UP000667802">
    <property type="component" value="Unassembled WGS sequence"/>
</dbReference>
<dbReference type="InterPro" id="IPR021799">
    <property type="entry name" value="PIN-like_prokaryotic"/>
</dbReference>
<reference evidence="2" key="1">
    <citation type="journal article" date="2021" name="Science">
        <title>Hunting the eagle killer: A cyanobacterial neurotoxin causes vacuolar myelinopathy.</title>
        <authorList>
            <person name="Breinlinger S."/>
            <person name="Phillips T.J."/>
            <person name="Haram B.N."/>
            <person name="Mares J."/>
            <person name="Martinez Yerena J.A."/>
            <person name="Hrouzek P."/>
            <person name="Sobotka R."/>
            <person name="Henderson W.M."/>
            <person name="Schmieder P."/>
            <person name="Williams S.M."/>
            <person name="Lauderdale J.D."/>
            <person name="Wilde H.D."/>
            <person name="Gerrin W."/>
            <person name="Kust A."/>
            <person name="Washington J.W."/>
            <person name="Wagner C."/>
            <person name="Geier B."/>
            <person name="Liebeke M."/>
            <person name="Enke H."/>
            <person name="Niedermeyer T.H.J."/>
            <person name="Wilde S.B."/>
        </authorList>
    </citation>
    <scope>NUCLEOTIDE SEQUENCE [LARGE SCALE GENOMIC DNA]</scope>
    <source>
        <strain evidence="2">Thurmond2011</strain>
    </source>
</reference>
<proteinExistence type="predicted"/>
<organism evidence="1 2">
    <name type="scientific">Aetokthonos hydrillicola Thurmond2011</name>
    <dbReference type="NCBI Taxonomy" id="2712845"/>
    <lineage>
        <taxon>Bacteria</taxon>
        <taxon>Bacillati</taxon>
        <taxon>Cyanobacteriota</taxon>
        <taxon>Cyanophyceae</taxon>
        <taxon>Nostocales</taxon>
        <taxon>Hapalosiphonaceae</taxon>
        <taxon>Aetokthonos</taxon>
    </lineage>
</organism>
<sequence length="160" mass="17677">MNKVVINTSPLIVLLKSQLDYLLPQLFTEILVPSGVWDEIVEAGKTDKASRQLPLASWGKRVTLTSVSSLILSWGLDRGESEVLSFALENTDYRAIIDDAAARRVAKTLNIPFMGTLGMLVLAKKRGLIPEISEPIQAIQDAGLWLSDDLIQFVKQQAEE</sequence>
<gene>
    <name evidence="1" type="ORF">G7B40_032975</name>
</gene>
<dbReference type="PANTHER" id="PTHR39550">
    <property type="entry name" value="SLL0658 PROTEIN"/>
    <property type="match status" value="1"/>
</dbReference>
<comment type="caution">
    <text evidence="1">The sequence shown here is derived from an EMBL/GenBank/DDBJ whole genome shotgun (WGS) entry which is preliminary data.</text>
</comment>
<name>A0AAP5ID84_9CYAN</name>
<dbReference type="AlphaFoldDB" id="A0AAP5ID84"/>
<keyword evidence="2" id="KW-1185">Reference proteome</keyword>
<dbReference type="RefSeq" id="WP_208340520.1">
    <property type="nucleotide sequence ID" value="NZ_CAWQFN010000681.1"/>
</dbReference>
<accession>A0AAP5ID84</accession>
<dbReference type="PANTHER" id="PTHR39550:SF1">
    <property type="entry name" value="SLL0658 PROTEIN"/>
    <property type="match status" value="1"/>
</dbReference>
<protein>
    <submittedName>
        <fullName evidence="1">DUF3368 domain-containing protein</fullName>
    </submittedName>
</protein>